<feature type="transmembrane region" description="Helical" evidence="1">
    <location>
        <begin position="42"/>
        <end position="67"/>
    </location>
</feature>
<protein>
    <submittedName>
        <fullName evidence="2">Uncharacterized protein</fullName>
    </submittedName>
</protein>
<dbReference type="EMBL" id="KV878682">
    <property type="protein sequence ID" value="OJJ73675.1"/>
    <property type="molecule type" value="Genomic_DNA"/>
</dbReference>
<evidence type="ECO:0000313" key="2">
    <source>
        <dbReference type="EMBL" id="OJJ73675.1"/>
    </source>
</evidence>
<evidence type="ECO:0000313" key="3">
    <source>
        <dbReference type="Proteomes" id="UP000184499"/>
    </source>
</evidence>
<dbReference type="AlphaFoldDB" id="A0A1L9UPK6"/>
<dbReference type="VEuPathDB" id="FungiDB:ASPBRDRAFT_512926"/>
<dbReference type="GeneID" id="93579188"/>
<gene>
    <name evidence="2" type="ORF">ASPBRDRAFT_512926</name>
</gene>
<keyword evidence="1" id="KW-0812">Transmembrane</keyword>
<accession>A0A1L9UPK6</accession>
<name>A0A1L9UPK6_ASPBC</name>
<keyword evidence="1" id="KW-0472">Membrane</keyword>
<keyword evidence="1" id="KW-1133">Transmembrane helix</keyword>
<proteinExistence type="predicted"/>
<dbReference type="RefSeq" id="XP_067480923.1">
    <property type="nucleotide sequence ID" value="XM_067626700.1"/>
</dbReference>
<evidence type="ECO:0000256" key="1">
    <source>
        <dbReference type="SAM" id="Phobius"/>
    </source>
</evidence>
<organism evidence="2 3">
    <name type="scientific">Aspergillus brasiliensis (strain CBS 101740 / IMI 381727 / IBT 21946)</name>
    <dbReference type="NCBI Taxonomy" id="767769"/>
    <lineage>
        <taxon>Eukaryota</taxon>
        <taxon>Fungi</taxon>
        <taxon>Dikarya</taxon>
        <taxon>Ascomycota</taxon>
        <taxon>Pezizomycotina</taxon>
        <taxon>Eurotiomycetes</taxon>
        <taxon>Eurotiomycetidae</taxon>
        <taxon>Eurotiales</taxon>
        <taxon>Aspergillaceae</taxon>
        <taxon>Aspergillus</taxon>
        <taxon>Aspergillus subgen. Circumdati</taxon>
    </lineage>
</organism>
<keyword evidence="3" id="KW-1185">Reference proteome</keyword>
<dbReference type="Proteomes" id="UP000184499">
    <property type="component" value="Unassembled WGS sequence"/>
</dbReference>
<sequence length="74" mass="8787">MAGFGSRDLTVWYGVYSFTFHTSRMVHERVSVGAFFFPFLPLFLYFLFYIILSLWLLVLSLAIAQLLHHRSYYL</sequence>
<reference evidence="3" key="1">
    <citation type="journal article" date="2017" name="Genome Biol.">
        <title>Comparative genomics reveals high biological diversity and specific adaptations in the industrially and medically important fungal genus Aspergillus.</title>
        <authorList>
            <person name="de Vries R.P."/>
            <person name="Riley R."/>
            <person name="Wiebenga A."/>
            <person name="Aguilar-Osorio G."/>
            <person name="Amillis S."/>
            <person name="Uchima C.A."/>
            <person name="Anderluh G."/>
            <person name="Asadollahi M."/>
            <person name="Askin M."/>
            <person name="Barry K."/>
            <person name="Battaglia E."/>
            <person name="Bayram O."/>
            <person name="Benocci T."/>
            <person name="Braus-Stromeyer S.A."/>
            <person name="Caldana C."/>
            <person name="Canovas D."/>
            <person name="Cerqueira G.C."/>
            <person name="Chen F."/>
            <person name="Chen W."/>
            <person name="Choi C."/>
            <person name="Clum A."/>
            <person name="Dos Santos R.A."/>
            <person name="Damasio A.R."/>
            <person name="Diallinas G."/>
            <person name="Emri T."/>
            <person name="Fekete E."/>
            <person name="Flipphi M."/>
            <person name="Freyberg S."/>
            <person name="Gallo A."/>
            <person name="Gournas C."/>
            <person name="Habgood R."/>
            <person name="Hainaut M."/>
            <person name="Harispe M.L."/>
            <person name="Henrissat B."/>
            <person name="Hilden K.S."/>
            <person name="Hope R."/>
            <person name="Hossain A."/>
            <person name="Karabika E."/>
            <person name="Karaffa L."/>
            <person name="Karanyi Z."/>
            <person name="Krasevec N."/>
            <person name="Kuo A."/>
            <person name="Kusch H."/>
            <person name="LaButti K."/>
            <person name="Lagendijk E.L."/>
            <person name="Lapidus A."/>
            <person name="Levasseur A."/>
            <person name="Lindquist E."/>
            <person name="Lipzen A."/>
            <person name="Logrieco A.F."/>
            <person name="MacCabe A."/>
            <person name="Maekelae M.R."/>
            <person name="Malavazi I."/>
            <person name="Melin P."/>
            <person name="Meyer V."/>
            <person name="Mielnichuk N."/>
            <person name="Miskei M."/>
            <person name="Molnar A.P."/>
            <person name="Mule G."/>
            <person name="Ngan C.Y."/>
            <person name="Orejas M."/>
            <person name="Orosz E."/>
            <person name="Ouedraogo J.P."/>
            <person name="Overkamp K.M."/>
            <person name="Park H.-S."/>
            <person name="Perrone G."/>
            <person name="Piumi F."/>
            <person name="Punt P.J."/>
            <person name="Ram A.F."/>
            <person name="Ramon A."/>
            <person name="Rauscher S."/>
            <person name="Record E."/>
            <person name="Riano-Pachon D.M."/>
            <person name="Robert V."/>
            <person name="Roehrig J."/>
            <person name="Ruller R."/>
            <person name="Salamov A."/>
            <person name="Salih N.S."/>
            <person name="Samson R.A."/>
            <person name="Sandor E."/>
            <person name="Sanguinetti M."/>
            <person name="Schuetze T."/>
            <person name="Sepcic K."/>
            <person name="Shelest E."/>
            <person name="Sherlock G."/>
            <person name="Sophianopoulou V."/>
            <person name="Squina F.M."/>
            <person name="Sun H."/>
            <person name="Susca A."/>
            <person name="Todd R.B."/>
            <person name="Tsang A."/>
            <person name="Unkles S.E."/>
            <person name="van de Wiele N."/>
            <person name="van Rossen-Uffink D."/>
            <person name="Oliveira J.V."/>
            <person name="Vesth T.C."/>
            <person name="Visser J."/>
            <person name="Yu J.-H."/>
            <person name="Zhou M."/>
            <person name="Andersen M.R."/>
            <person name="Archer D.B."/>
            <person name="Baker S.E."/>
            <person name="Benoit I."/>
            <person name="Brakhage A.A."/>
            <person name="Braus G.H."/>
            <person name="Fischer R."/>
            <person name="Frisvad J.C."/>
            <person name="Goldman G.H."/>
            <person name="Houbraken J."/>
            <person name="Oakley B."/>
            <person name="Pocsi I."/>
            <person name="Scazzocchio C."/>
            <person name="Seiboth B."/>
            <person name="vanKuyk P.A."/>
            <person name="Wortman J."/>
            <person name="Dyer P.S."/>
            <person name="Grigoriev I.V."/>
        </authorList>
    </citation>
    <scope>NUCLEOTIDE SEQUENCE [LARGE SCALE GENOMIC DNA]</scope>
    <source>
        <strain evidence="3">CBS 101740 / IMI 381727 / IBT 21946</strain>
    </source>
</reference>